<protein>
    <submittedName>
        <fullName evidence="1">Uncharacterized protein</fullName>
    </submittedName>
</protein>
<proteinExistence type="predicted"/>
<accession>A0A0L6VV30</accession>
<name>A0A0L6VV30_9BASI</name>
<evidence type="ECO:0000313" key="2">
    <source>
        <dbReference type="Proteomes" id="UP000037035"/>
    </source>
</evidence>
<gene>
    <name evidence="1" type="ORF">VP01_1070g2</name>
</gene>
<keyword evidence="2" id="KW-1185">Reference proteome</keyword>
<dbReference type="VEuPathDB" id="FungiDB:VP01_1070g2"/>
<sequence length="141" mass="15814">MQYMLCLSEVLVQNLAIQQMWVNPQWIDFPHSLQPFLYLKPPITTQTLNASHKSNPALLYSILHQFPSPSLKPGNSCRKMSDLTDSQSSLLTSTRPVNMSEDNVGGQGVGAADGRFFFFFAKDPICICEWLWTDECVAVGD</sequence>
<dbReference type="EMBL" id="LAVV01000788">
    <property type="protein sequence ID" value="KNZ64065.1"/>
    <property type="molecule type" value="Genomic_DNA"/>
</dbReference>
<comment type="caution">
    <text evidence="1">The sequence shown here is derived from an EMBL/GenBank/DDBJ whole genome shotgun (WGS) entry which is preliminary data.</text>
</comment>
<dbReference type="OrthoDB" id="10254737at2759"/>
<organism evidence="1 2">
    <name type="scientific">Puccinia sorghi</name>
    <dbReference type="NCBI Taxonomy" id="27349"/>
    <lineage>
        <taxon>Eukaryota</taxon>
        <taxon>Fungi</taxon>
        <taxon>Dikarya</taxon>
        <taxon>Basidiomycota</taxon>
        <taxon>Pucciniomycotina</taxon>
        <taxon>Pucciniomycetes</taxon>
        <taxon>Pucciniales</taxon>
        <taxon>Pucciniaceae</taxon>
        <taxon>Puccinia</taxon>
    </lineage>
</organism>
<dbReference type="Proteomes" id="UP000037035">
    <property type="component" value="Unassembled WGS sequence"/>
</dbReference>
<evidence type="ECO:0000313" key="1">
    <source>
        <dbReference type="EMBL" id="KNZ64065.1"/>
    </source>
</evidence>
<dbReference type="AlphaFoldDB" id="A0A0L6VV30"/>
<reference evidence="1 2" key="1">
    <citation type="submission" date="2015-08" db="EMBL/GenBank/DDBJ databases">
        <title>Next Generation Sequencing and Analysis of the Genome of Puccinia sorghi L Schw, the Causal Agent of Maize Common Rust.</title>
        <authorList>
            <person name="Rochi L."/>
            <person name="Burguener G."/>
            <person name="Darino M."/>
            <person name="Turjanski A."/>
            <person name="Kreff E."/>
            <person name="Dieguez M.J."/>
            <person name="Sacco F."/>
        </authorList>
    </citation>
    <scope>NUCLEOTIDE SEQUENCE [LARGE SCALE GENOMIC DNA]</scope>
    <source>
        <strain evidence="1 2">RO10H11247</strain>
    </source>
</reference>